<keyword evidence="2" id="KW-1185">Reference proteome</keyword>
<evidence type="ECO:0000313" key="1">
    <source>
        <dbReference type="EMBL" id="GFH24711.1"/>
    </source>
</evidence>
<sequence length="75" mass="7946">MHDSLGGVAGQPVQLRCEGVLAADAGARPAGHTCSPTSSSPPLWWPAMWPTLWKRAPPGTVSSASSCHVWRPTQR</sequence>
<reference evidence="1 2" key="1">
    <citation type="submission" date="2020-02" db="EMBL/GenBank/DDBJ databases">
        <title>Draft genome sequence of Haematococcus lacustris strain NIES-144.</title>
        <authorList>
            <person name="Morimoto D."/>
            <person name="Nakagawa S."/>
            <person name="Yoshida T."/>
            <person name="Sawayama S."/>
        </authorList>
    </citation>
    <scope>NUCLEOTIDE SEQUENCE [LARGE SCALE GENOMIC DNA]</scope>
    <source>
        <strain evidence="1 2">NIES-144</strain>
    </source>
</reference>
<protein>
    <submittedName>
        <fullName evidence="1">Uncharacterized protein</fullName>
    </submittedName>
</protein>
<dbReference type="AlphaFoldDB" id="A0A699ZQW7"/>
<evidence type="ECO:0000313" key="2">
    <source>
        <dbReference type="Proteomes" id="UP000485058"/>
    </source>
</evidence>
<dbReference type="EMBL" id="BLLF01002612">
    <property type="protein sequence ID" value="GFH24711.1"/>
    <property type="molecule type" value="Genomic_DNA"/>
</dbReference>
<organism evidence="1 2">
    <name type="scientific">Haematococcus lacustris</name>
    <name type="common">Green alga</name>
    <name type="synonym">Haematococcus pluvialis</name>
    <dbReference type="NCBI Taxonomy" id="44745"/>
    <lineage>
        <taxon>Eukaryota</taxon>
        <taxon>Viridiplantae</taxon>
        <taxon>Chlorophyta</taxon>
        <taxon>core chlorophytes</taxon>
        <taxon>Chlorophyceae</taxon>
        <taxon>CS clade</taxon>
        <taxon>Chlamydomonadales</taxon>
        <taxon>Haematococcaceae</taxon>
        <taxon>Haematococcus</taxon>
    </lineage>
</organism>
<proteinExistence type="predicted"/>
<comment type="caution">
    <text evidence="1">The sequence shown here is derived from an EMBL/GenBank/DDBJ whole genome shotgun (WGS) entry which is preliminary data.</text>
</comment>
<dbReference type="Proteomes" id="UP000485058">
    <property type="component" value="Unassembled WGS sequence"/>
</dbReference>
<name>A0A699ZQW7_HAELA</name>
<gene>
    <name evidence="1" type="ORF">HaLaN_22559</name>
</gene>
<feature type="non-terminal residue" evidence="1">
    <location>
        <position position="1"/>
    </location>
</feature>
<accession>A0A699ZQW7</accession>